<name>A0AAN8RZV1_POLSC</name>
<evidence type="ECO:0000313" key="3">
    <source>
        <dbReference type="Proteomes" id="UP001372834"/>
    </source>
</evidence>
<evidence type="ECO:0000313" key="2">
    <source>
        <dbReference type="EMBL" id="KAK6636102.1"/>
    </source>
</evidence>
<evidence type="ECO:0000256" key="1">
    <source>
        <dbReference type="SAM" id="MobiDB-lite"/>
    </source>
</evidence>
<proteinExistence type="predicted"/>
<dbReference type="AlphaFoldDB" id="A0AAN8RZV1"/>
<reference evidence="2 3" key="1">
    <citation type="submission" date="2023-10" db="EMBL/GenBank/DDBJ databases">
        <title>Genomes of two closely related lineages of the louse Polyplax serrata with different host specificities.</title>
        <authorList>
            <person name="Martinu J."/>
            <person name="Tarabai H."/>
            <person name="Stefka J."/>
            <person name="Hypsa V."/>
        </authorList>
    </citation>
    <scope>NUCLEOTIDE SEQUENCE [LARGE SCALE GENOMIC DNA]</scope>
    <source>
        <strain evidence="2">HR10_N</strain>
    </source>
</reference>
<dbReference type="EMBL" id="JAWJWE010000004">
    <property type="protein sequence ID" value="KAK6636102.1"/>
    <property type="molecule type" value="Genomic_DNA"/>
</dbReference>
<comment type="caution">
    <text evidence="2">The sequence shown here is derived from an EMBL/GenBank/DDBJ whole genome shotgun (WGS) entry which is preliminary data.</text>
</comment>
<feature type="region of interest" description="Disordered" evidence="1">
    <location>
        <begin position="1"/>
        <end position="22"/>
    </location>
</feature>
<protein>
    <submittedName>
        <fullName evidence="2">Uncharacterized protein</fullName>
    </submittedName>
</protein>
<sequence>MNNNVMKKDLRFDKGKGESRKDANRIRIWEVAERRRRSGSCTLSQGSNINVRLSFDRQMSEQNPDKAKRQSEFGKMLGDTVKRTKEIWESLKGSKEKVVAGKMDKR</sequence>
<accession>A0AAN8RZV1</accession>
<gene>
    <name evidence="2" type="ORF">RUM43_009754</name>
</gene>
<organism evidence="2 3">
    <name type="scientific">Polyplax serrata</name>
    <name type="common">Common mouse louse</name>
    <dbReference type="NCBI Taxonomy" id="468196"/>
    <lineage>
        <taxon>Eukaryota</taxon>
        <taxon>Metazoa</taxon>
        <taxon>Ecdysozoa</taxon>
        <taxon>Arthropoda</taxon>
        <taxon>Hexapoda</taxon>
        <taxon>Insecta</taxon>
        <taxon>Pterygota</taxon>
        <taxon>Neoptera</taxon>
        <taxon>Paraneoptera</taxon>
        <taxon>Psocodea</taxon>
        <taxon>Troctomorpha</taxon>
        <taxon>Phthiraptera</taxon>
        <taxon>Anoplura</taxon>
        <taxon>Polyplacidae</taxon>
        <taxon>Polyplax</taxon>
    </lineage>
</organism>
<dbReference type="Proteomes" id="UP001372834">
    <property type="component" value="Unassembled WGS sequence"/>
</dbReference>